<sequence length="60" mass="7173">DSHQNVRLAMRKQMQQSGLPRRAQQRLVPNTYVVPTMKKRESLRWGVRRDLANCLMPRRN</sequence>
<dbReference type="InterPro" id="IPR027918">
    <property type="entry name" value="HYLS1_C_dom"/>
</dbReference>
<keyword evidence="6" id="KW-0206">Cytoskeleton</keyword>
<dbReference type="GO" id="GO:0097730">
    <property type="term" value="C:non-motile cilium"/>
    <property type="evidence" value="ECO:0007669"/>
    <property type="project" value="TreeGrafter"/>
</dbReference>
<evidence type="ECO:0000256" key="5">
    <source>
        <dbReference type="ARBA" id="ARBA00022794"/>
    </source>
</evidence>
<comment type="similarity">
    <text evidence="3">Belongs to the HYLS1 family.</text>
</comment>
<evidence type="ECO:0000256" key="3">
    <source>
        <dbReference type="ARBA" id="ARBA00010091"/>
    </source>
</evidence>
<gene>
    <name evidence="9" type="primary">Hyls1_1</name>
    <name evidence="10" type="synonym">Hyls1_0</name>
    <name evidence="10" type="ORF">NOTCIN_R12005</name>
    <name evidence="9" type="ORF">NOTCIN_R12006</name>
</gene>
<dbReference type="OrthoDB" id="6343432at2759"/>
<evidence type="ECO:0000313" key="11">
    <source>
        <dbReference type="Proteomes" id="UP000579558"/>
    </source>
</evidence>
<evidence type="ECO:0000313" key="10">
    <source>
        <dbReference type="EMBL" id="NWX28045.1"/>
    </source>
</evidence>
<evidence type="ECO:0000256" key="6">
    <source>
        <dbReference type="ARBA" id="ARBA00023212"/>
    </source>
</evidence>
<feature type="non-terminal residue" evidence="9">
    <location>
        <position position="1"/>
    </location>
</feature>
<dbReference type="GO" id="GO:0060271">
    <property type="term" value="P:cilium assembly"/>
    <property type="evidence" value="ECO:0007669"/>
    <property type="project" value="TreeGrafter"/>
</dbReference>
<evidence type="ECO:0000256" key="7">
    <source>
        <dbReference type="ARBA" id="ARBA00023273"/>
    </source>
</evidence>
<proteinExistence type="inferred from homology"/>
<dbReference type="EMBL" id="VZRX01005186">
    <property type="protein sequence ID" value="NWX28042.1"/>
    <property type="molecule type" value="Genomic_DNA"/>
</dbReference>
<evidence type="ECO:0000256" key="4">
    <source>
        <dbReference type="ARBA" id="ARBA00022490"/>
    </source>
</evidence>
<dbReference type="GO" id="GO:0005814">
    <property type="term" value="C:centriole"/>
    <property type="evidence" value="ECO:0007669"/>
    <property type="project" value="UniProtKB-SubCell"/>
</dbReference>
<keyword evidence="5" id="KW-0970">Cilium biogenesis/degradation</keyword>
<comment type="caution">
    <text evidence="9">The sequence shown here is derived from an EMBL/GenBank/DDBJ whole genome shotgun (WGS) entry which is preliminary data.</text>
</comment>
<feature type="non-terminal residue" evidence="9">
    <location>
        <position position="60"/>
    </location>
</feature>
<dbReference type="PANTHER" id="PTHR34174:SF1">
    <property type="entry name" value="CENTRIOLAR AND CILIOGENESIS-ASSOCIATED PROTEIN HYLS1"/>
    <property type="match status" value="1"/>
</dbReference>
<dbReference type="Proteomes" id="UP000579558">
    <property type="component" value="Unassembled WGS sequence"/>
</dbReference>
<evidence type="ECO:0000259" key="8">
    <source>
        <dbReference type="Pfam" id="PF15311"/>
    </source>
</evidence>
<evidence type="ECO:0000313" key="9">
    <source>
        <dbReference type="EMBL" id="NWX28042.1"/>
    </source>
</evidence>
<feature type="domain" description="Centriolar and ciliogenesis-associated protein HYLS1 C-terminal" evidence="8">
    <location>
        <begin position="1"/>
        <end position="52"/>
    </location>
</feature>
<dbReference type="InterPro" id="IPR052319">
    <property type="entry name" value="Centriolar_ciliogenesis_assoc"/>
</dbReference>
<dbReference type="Pfam" id="PF15311">
    <property type="entry name" value="HYLS1_C"/>
    <property type="match status" value="1"/>
</dbReference>
<dbReference type="AlphaFoldDB" id="A0A7K6UYX9"/>
<accession>A0A7K6UYX9</accession>
<protein>
    <submittedName>
        <fullName evidence="9">HYLS1 protein</fullName>
    </submittedName>
</protein>
<evidence type="ECO:0000256" key="1">
    <source>
        <dbReference type="ARBA" id="ARBA00004114"/>
    </source>
</evidence>
<keyword evidence="11" id="KW-1185">Reference proteome</keyword>
<comment type="subcellular location">
    <subcellularLocation>
        <location evidence="2">Cell projection</location>
        <location evidence="2">Cilium</location>
    </subcellularLocation>
    <subcellularLocation>
        <location evidence="1">Cytoplasm</location>
        <location evidence="1">Cytoskeleton</location>
        <location evidence="1">Microtubule organizing center</location>
        <location evidence="1">Centrosome</location>
        <location evidence="1">Centriole</location>
    </subcellularLocation>
</comment>
<dbReference type="EMBL" id="VZRX01005186">
    <property type="protein sequence ID" value="NWX28045.1"/>
    <property type="molecule type" value="Genomic_DNA"/>
</dbReference>
<evidence type="ECO:0000256" key="2">
    <source>
        <dbReference type="ARBA" id="ARBA00004138"/>
    </source>
</evidence>
<dbReference type="PANTHER" id="PTHR34174">
    <property type="entry name" value="HYDROLETHALUS SYNDROME PROTEIN 1"/>
    <property type="match status" value="1"/>
</dbReference>
<name>A0A7K6UYX9_9PASS</name>
<keyword evidence="4" id="KW-0963">Cytoplasm</keyword>
<keyword evidence="7" id="KW-0966">Cell projection</keyword>
<organism evidence="9 11">
    <name type="scientific">Notiomystis cincta</name>
    <dbReference type="NCBI Taxonomy" id="366454"/>
    <lineage>
        <taxon>Eukaryota</taxon>
        <taxon>Metazoa</taxon>
        <taxon>Chordata</taxon>
        <taxon>Craniata</taxon>
        <taxon>Vertebrata</taxon>
        <taxon>Euteleostomi</taxon>
        <taxon>Archelosauria</taxon>
        <taxon>Archosauria</taxon>
        <taxon>Dinosauria</taxon>
        <taxon>Saurischia</taxon>
        <taxon>Theropoda</taxon>
        <taxon>Coelurosauria</taxon>
        <taxon>Aves</taxon>
        <taxon>Neognathae</taxon>
        <taxon>Neoaves</taxon>
        <taxon>Telluraves</taxon>
        <taxon>Australaves</taxon>
        <taxon>Passeriformes</taxon>
        <taxon>Notiomystidae</taxon>
        <taxon>Notiomystis</taxon>
    </lineage>
</organism>
<reference evidence="9 11" key="1">
    <citation type="submission" date="2019-09" db="EMBL/GenBank/DDBJ databases">
        <title>Bird 10,000 Genomes (B10K) Project - Family phase.</title>
        <authorList>
            <person name="Zhang G."/>
        </authorList>
    </citation>
    <scope>NUCLEOTIDE SEQUENCE [LARGE SCALE GENOMIC DNA]</scope>
    <source>
        <strain evidence="9">B10K-DU-029-75</strain>
    </source>
</reference>